<proteinExistence type="predicted"/>
<evidence type="ECO:0000313" key="2">
    <source>
        <dbReference type="EMBL" id="NYI66153.1"/>
    </source>
</evidence>
<dbReference type="EMBL" id="JACBZP010000001">
    <property type="protein sequence ID" value="NYI66153.1"/>
    <property type="molecule type" value="Genomic_DNA"/>
</dbReference>
<dbReference type="InterPro" id="IPR016181">
    <property type="entry name" value="Acyl_CoA_acyltransferase"/>
</dbReference>
<dbReference type="PANTHER" id="PTHR43610:SF1">
    <property type="entry name" value="N-ACETYLTRANSFERASE DOMAIN-CONTAINING PROTEIN"/>
    <property type="match status" value="1"/>
</dbReference>
<accession>A0A7Z0A9P4</accession>
<keyword evidence="3" id="KW-1185">Reference proteome</keyword>
<evidence type="ECO:0000313" key="3">
    <source>
        <dbReference type="Proteomes" id="UP000539111"/>
    </source>
</evidence>
<dbReference type="Proteomes" id="UP000539111">
    <property type="component" value="Unassembled WGS sequence"/>
</dbReference>
<name>A0A7Z0A9P4_9MICO</name>
<comment type="caution">
    <text evidence="2">The sequence shown here is derived from an EMBL/GenBank/DDBJ whole genome shotgun (WGS) entry which is preliminary data.</text>
</comment>
<protein>
    <submittedName>
        <fullName evidence="2">RimJ/RimL family protein N-acetyltransferase</fullName>
    </submittedName>
</protein>
<keyword evidence="2" id="KW-0808">Transferase</keyword>
<reference evidence="2 3" key="1">
    <citation type="submission" date="2020-07" db="EMBL/GenBank/DDBJ databases">
        <title>Sequencing the genomes of 1000 actinobacteria strains.</title>
        <authorList>
            <person name="Klenk H.-P."/>
        </authorList>
    </citation>
    <scope>NUCLEOTIDE SEQUENCE [LARGE SCALE GENOMIC DNA]</scope>
    <source>
        <strain evidence="2 3">DSM 26341</strain>
    </source>
</reference>
<dbReference type="Gene3D" id="3.40.630.30">
    <property type="match status" value="1"/>
</dbReference>
<dbReference type="RefSeq" id="WP_179425309.1">
    <property type="nucleotide sequence ID" value="NZ_JACBZP010000001.1"/>
</dbReference>
<organism evidence="2 3">
    <name type="scientific">Spelaeicoccus albus</name>
    <dbReference type="NCBI Taxonomy" id="1280376"/>
    <lineage>
        <taxon>Bacteria</taxon>
        <taxon>Bacillati</taxon>
        <taxon>Actinomycetota</taxon>
        <taxon>Actinomycetes</taxon>
        <taxon>Micrococcales</taxon>
        <taxon>Brevibacteriaceae</taxon>
        <taxon>Spelaeicoccus</taxon>
    </lineage>
</organism>
<dbReference type="InterPro" id="IPR000182">
    <property type="entry name" value="GNAT_dom"/>
</dbReference>
<dbReference type="AlphaFoldDB" id="A0A7Z0A9P4"/>
<evidence type="ECO:0000259" key="1">
    <source>
        <dbReference type="Pfam" id="PF13302"/>
    </source>
</evidence>
<gene>
    <name evidence="2" type="ORF">BJY26_000459</name>
</gene>
<dbReference type="Pfam" id="PF13302">
    <property type="entry name" value="Acetyltransf_3"/>
    <property type="match status" value="1"/>
</dbReference>
<dbReference type="SUPFAM" id="SSF55729">
    <property type="entry name" value="Acyl-CoA N-acyltransferases (Nat)"/>
    <property type="match status" value="1"/>
</dbReference>
<sequence>MVERSLRNPAPSSLPGPVVRLDPMVSGDAPELFECLDDAGVWAAGYGGGPAGRPRDAAEMSALLVEPGVAANAVGTRLVFVARLAADSRLGTAGTVVGTSSLGDIDPVNERIHLGWTAYGPPWWSTAVNPAAKLLLLGYAFDHGFGRVKIQTDNINPRSQAAIAKLGATKEGVLRRHTRRADGSFRDTVVFSILASEWDGVKAGLEARIG</sequence>
<feature type="domain" description="N-acetyltransferase" evidence="1">
    <location>
        <begin position="20"/>
        <end position="169"/>
    </location>
</feature>
<dbReference type="PANTHER" id="PTHR43610">
    <property type="entry name" value="BLL6696 PROTEIN"/>
    <property type="match status" value="1"/>
</dbReference>
<dbReference type="GO" id="GO:0016747">
    <property type="term" value="F:acyltransferase activity, transferring groups other than amino-acyl groups"/>
    <property type="evidence" value="ECO:0007669"/>
    <property type="project" value="InterPro"/>
</dbReference>